<proteinExistence type="predicted"/>
<sequence>MINLSLKLSVLASGSSGNIIYVESDESAILIDAGISKKQSEILLNKIGKNLSDIKAIFVSHEHVDHIRGVGVINRGYNTLIYGNKDTLSCDKFRKITGNVNPDSLRLIEAEKAINFDDLKITAFSTSHDSVNSQFYIIEHENKKFVCLTDLGHLKPETLSLIKGANAYLIESNHDVDLLINGNRPEFNKKRILSKVGHLSNEDCGTHLSECIDESTHTVILGHLSKDHNNKSLALNTVKKILSENSRFFSNSLNIIAFTQKDDPTDLIDV</sequence>
<dbReference type="EC" id="3.-.-.-" evidence="2"/>
<dbReference type="PATRIC" id="fig|49547.3.peg.837"/>
<name>A0A162FHD2_9EURY</name>
<protein>
    <submittedName>
        <fullName evidence="2">Putative metallo-hydrolase YycJ</fullName>
        <ecNumber evidence="2">3.-.-.-</ecNumber>
    </submittedName>
</protein>
<dbReference type="SUPFAM" id="SSF56281">
    <property type="entry name" value="Metallo-hydrolase/oxidoreductase"/>
    <property type="match status" value="1"/>
</dbReference>
<dbReference type="InterPro" id="IPR052533">
    <property type="entry name" value="WalJ/YycJ-like"/>
</dbReference>
<dbReference type="STRING" id="49547.MBCUR_07730"/>
<dbReference type="PANTHER" id="PTHR47619">
    <property type="entry name" value="METALLO-HYDROLASE YYCJ-RELATED"/>
    <property type="match status" value="1"/>
</dbReference>
<evidence type="ECO:0000313" key="3">
    <source>
        <dbReference type="Proteomes" id="UP000077245"/>
    </source>
</evidence>
<dbReference type="SMART" id="SM00849">
    <property type="entry name" value="Lactamase_B"/>
    <property type="match status" value="1"/>
</dbReference>
<reference evidence="2 3" key="1">
    <citation type="submission" date="2016-04" db="EMBL/GenBank/DDBJ databases">
        <title>Genome sequence of Methanobrevibacter curvatus DSM 11111.</title>
        <authorList>
            <person name="Poehlein A."/>
            <person name="Seedorf H."/>
            <person name="Daniel R."/>
        </authorList>
    </citation>
    <scope>NUCLEOTIDE SEQUENCE [LARGE SCALE GENOMIC DNA]</scope>
    <source>
        <strain evidence="2 3">DSM 11111</strain>
    </source>
</reference>
<gene>
    <name evidence="2" type="primary">yycJ</name>
    <name evidence="2" type="ORF">MBCUR_07730</name>
</gene>
<keyword evidence="2" id="KW-0378">Hydrolase</keyword>
<dbReference type="GO" id="GO:0016787">
    <property type="term" value="F:hydrolase activity"/>
    <property type="evidence" value="ECO:0007669"/>
    <property type="project" value="UniProtKB-KW"/>
</dbReference>
<dbReference type="AlphaFoldDB" id="A0A162FHD2"/>
<dbReference type="EMBL" id="LWMV01000156">
    <property type="protein sequence ID" value="KZX13085.1"/>
    <property type="molecule type" value="Genomic_DNA"/>
</dbReference>
<dbReference type="Proteomes" id="UP000077245">
    <property type="component" value="Unassembled WGS sequence"/>
</dbReference>
<evidence type="ECO:0000313" key="2">
    <source>
        <dbReference type="EMBL" id="KZX13085.1"/>
    </source>
</evidence>
<dbReference type="PANTHER" id="PTHR47619:SF1">
    <property type="entry name" value="EXODEOXYRIBONUCLEASE WALJ"/>
    <property type="match status" value="1"/>
</dbReference>
<accession>A0A162FHD2</accession>
<dbReference type="InterPro" id="IPR036866">
    <property type="entry name" value="RibonucZ/Hydroxyglut_hydro"/>
</dbReference>
<keyword evidence="3" id="KW-1185">Reference proteome</keyword>
<comment type="caution">
    <text evidence="2">The sequence shown here is derived from an EMBL/GenBank/DDBJ whole genome shotgun (WGS) entry which is preliminary data.</text>
</comment>
<feature type="domain" description="Metallo-beta-lactamase" evidence="1">
    <location>
        <begin position="16"/>
        <end position="207"/>
    </location>
</feature>
<organism evidence="2 3">
    <name type="scientific">Methanobrevibacter curvatus</name>
    <dbReference type="NCBI Taxonomy" id="49547"/>
    <lineage>
        <taxon>Archaea</taxon>
        <taxon>Methanobacteriati</taxon>
        <taxon>Methanobacteriota</taxon>
        <taxon>Methanomada group</taxon>
        <taxon>Methanobacteria</taxon>
        <taxon>Methanobacteriales</taxon>
        <taxon>Methanobacteriaceae</taxon>
        <taxon>Methanobrevibacter</taxon>
    </lineage>
</organism>
<evidence type="ECO:0000259" key="1">
    <source>
        <dbReference type="SMART" id="SM00849"/>
    </source>
</evidence>
<dbReference type="Gene3D" id="3.60.15.10">
    <property type="entry name" value="Ribonuclease Z/Hydroxyacylglutathione hydrolase-like"/>
    <property type="match status" value="1"/>
</dbReference>
<dbReference type="Pfam" id="PF12706">
    <property type="entry name" value="Lactamase_B_2"/>
    <property type="match status" value="1"/>
</dbReference>
<dbReference type="InterPro" id="IPR001279">
    <property type="entry name" value="Metallo-B-lactamas"/>
</dbReference>